<dbReference type="PANTHER" id="PTHR47618">
    <property type="entry name" value="BIFUNCTIONAL OLIGORIBONUCLEASE AND PAP PHOSPHATASE NRNA"/>
    <property type="match status" value="1"/>
</dbReference>
<gene>
    <name evidence="3" type="ORF">HH304_03350</name>
</gene>
<feature type="domain" description="DDH" evidence="1">
    <location>
        <begin position="16"/>
        <end position="171"/>
    </location>
</feature>
<dbReference type="Gene3D" id="3.10.310.30">
    <property type="match status" value="1"/>
</dbReference>
<organism evidence="3 4">
    <name type="scientific">Marinigracilibium pacificum</name>
    <dbReference type="NCBI Taxonomy" id="2729599"/>
    <lineage>
        <taxon>Bacteria</taxon>
        <taxon>Pseudomonadati</taxon>
        <taxon>Bacteroidota</taxon>
        <taxon>Cytophagia</taxon>
        <taxon>Cytophagales</taxon>
        <taxon>Flammeovirgaceae</taxon>
        <taxon>Marinigracilibium</taxon>
    </lineage>
</organism>
<proteinExistence type="predicted"/>
<evidence type="ECO:0000259" key="2">
    <source>
        <dbReference type="Pfam" id="PF02272"/>
    </source>
</evidence>
<evidence type="ECO:0000313" key="4">
    <source>
        <dbReference type="Proteomes" id="UP000559010"/>
    </source>
</evidence>
<dbReference type="Gene3D" id="3.90.1640.10">
    <property type="entry name" value="inorganic pyrophosphatase (n-terminal core)"/>
    <property type="match status" value="1"/>
</dbReference>
<dbReference type="InterPro" id="IPR003156">
    <property type="entry name" value="DHHA1_dom"/>
</dbReference>
<dbReference type="Pfam" id="PF02272">
    <property type="entry name" value="DHHA1"/>
    <property type="match status" value="1"/>
</dbReference>
<dbReference type="PANTHER" id="PTHR47618:SF1">
    <property type="entry name" value="BIFUNCTIONAL OLIGORIBONUCLEASE AND PAP PHOSPHATASE NRNA"/>
    <property type="match status" value="1"/>
</dbReference>
<dbReference type="GO" id="GO:0003676">
    <property type="term" value="F:nucleic acid binding"/>
    <property type="evidence" value="ECO:0007669"/>
    <property type="project" value="InterPro"/>
</dbReference>
<dbReference type="SUPFAM" id="SSF64182">
    <property type="entry name" value="DHH phosphoesterases"/>
    <property type="match status" value="1"/>
</dbReference>
<accession>A0A848IYQ9</accession>
<protein>
    <submittedName>
        <fullName evidence="3">Bifunctional oligoribonuclease/PAP phosphatase NrnA</fullName>
    </submittedName>
</protein>
<feature type="domain" description="DHHA1" evidence="2">
    <location>
        <begin position="249"/>
        <end position="333"/>
    </location>
</feature>
<dbReference type="Pfam" id="PF01368">
    <property type="entry name" value="DHH"/>
    <property type="match status" value="1"/>
</dbReference>
<dbReference type="AlphaFoldDB" id="A0A848IYQ9"/>
<reference evidence="3 4" key="1">
    <citation type="submission" date="2020-04" db="EMBL/GenBank/DDBJ databases">
        <title>Flammeovirgaceae bacterium KN852 isolated from deep sea.</title>
        <authorList>
            <person name="Zhang D.-C."/>
        </authorList>
    </citation>
    <scope>NUCLEOTIDE SEQUENCE [LARGE SCALE GENOMIC DNA]</scope>
    <source>
        <strain evidence="3 4">KN852</strain>
    </source>
</reference>
<dbReference type="InterPro" id="IPR038763">
    <property type="entry name" value="DHH_sf"/>
</dbReference>
<dbReference type="EMBL" id="JABBNU010000002">
    <property type="protein sequence ID" value="NMM47420.1"/>
    <property type="molecule type" value="Genomic_DNA"/>
</dbReference>
<dbReference type="Proteomes" id="UP000559010">
    <property type="component" value="Unassembled WGS sequence"/>
</dbReference>
<name>A0A848IYQ9_9BACT</name>
<sequence length="343" mass="38197">MEYTQALKKKLENPQRIVITTHHKPDADALGSSLGLAGYLKKRGHEVQVITPSDYPGFLHWMKGNDEVLIYDEKDSGIMGKITEKVSDADLIFCLDFSCLSRINGLGELVEKADAEKVLIDHHQNPQHFADYEFWDTGAAATAELVYDLLVDMDEVDLIDVDIAEALYAGIMTDTGSFRHSNTTKHVHEVVGELIGYGADINRVSRLVYDNNSPERMKFLGWALYENLTIVPDLETAYFAISAEDLTRFNSKTGDTEGIVNYALGIEGVKIAAMFTEREEGVKISFRSVTEIAVNEIASEHFDGGGHKNAAGGKSDLPLEETVDKFLNLLRENKKEKIKLHTN</sequence>
<keyword evidence="4" id="KW-1185">Reference proteome</keyword>
<dbReference type="InterPro" id="IPR001667">
    <property type="entry name" value="DDH_dom"/>
</dbReference>
<comment type="caution">
    <text evidence="3">The sequence shown here is derived from an EMBL/GenBank/DDBJ whole genome shotgun (WGS) entry which is preliminary data.</text>
</comment>
<evidence type="ECO:0000313" key="3">
    <source>
        <dbReference type="EMBL" id="NMM47420.1"/>
    </source>
</evidence>
<evidence type="ECO:0000259" key="1">
    <source>
        <dbReference type="Pfam" id="PF01368"/>
    </source>
</evidence>
<dbReference type="InterPro" id="IPR051319">
    <property type="entry name" value="Oligoribo/pAp-PDE_c-di-AMP_PDE"/>
</dbReference>